<gene>
    <name evidence="2" type="ORF">MSAN_02464800</name>
</gene>
<accession>A0A8H7CC49</accession>
<feature type="compositionally biased region" description="Acidic residues" evidence="1">
    <location>
        <begin position="228"/>
        <end position="237"/>
    </location>
</feature>
<evidence type="ECO:0000313" key="2">
    <source>
        <dbReference type="EMBL" id="KAF7330148.1"/>
    </source>
</evidence>
<proteinExistence type="predicted"/>
<evidence type="ECO:0000256" key="1">
    <source>
        <dbReference type="SAM" id="MobiDB-lite"/>
    </source>
</evidence>
<feature type="region of interest" description="Disordered" evidence="1">
    <location>
        <begin position="219"/>
        <end position="244"/>
    </location>
</feature>
<sequence>MPNAREESIMNAVKSTITDPDFKVQLPWLLRTTWDTMFSTNDMRESLKVLGRTALHFAFASTFIEVCGGAAAGCTPGMFGVLENCLLSEGVLFELLKKPSHPDARRRVASKGVGTVRDAVHIFVGGLWLDTQGLGKIAPWVHNTFAPSHTNCDRSLPISARQADKADRGKSHHSSEVCALQRIYAFQLAKKPLKVSRTVEALYFDAATPPATPLCPFSPSLGPQPGGDIDDASESSDELFRSSSIPGGATVADVELAKMSLSPHSEEPRPPTVLQSPISLKRKALSDDEDPFIAVAHVPPRTPLASRNLLAVSLPSSPALPVFSNNSPSTRRSLGPLWFPQELNFLCLRR</sequence>
<dbReference type="Proteomes" id="UP000623467">
    <property type="component" value="Unassembled WGS sequence"/>
</dbReference>
<name>A0A8H7CC49_9AGAR</name>
<protein>
    <submittedName>
        <fullName evidence="2">Uncharacterized protein</fullName>
    </submittedName>
</protein>
<evidence type="ECO:0000313" key="3">
    <source>
        <dbReference type="Proteomes" id="UP000623467"/>
    </source>
</evidence>
<dbReference type="OrthoDB" id="3063900at2759"/>
<dbReference type="EMBL" id="JACAZH010000069">
    <property type="protein sequence ID" value="KAF7330148.1"/>
    <property type="molecule type" value="Genomic_DNA"/>
</dbReference>
<reference evidence="2" key="1">
    <citation type="submission" date="2020-05" db="EMBL/GenBank/DDBJ databases">
        <title>Mycena genomes resolve the evolution of fungal bioluminescence.</title>
        <authorList>
            <person name="Tsai I.J."/>
        </authorList>
    </citation>
    <scope>NUCLEOTIDE SEQUENCE</scope>
    <source>
        <strain evidence="2">160909Yilan</strain>
    </source>
</reference>
<comment type="caution">
    <text evidence="2">The sequence shown here is derived from an EMBL/GenBank/DDBJ whole genome shotgun (WGS) entry which is preliminary data.</text>
</comment>
<keyword evidence="3" id="KW-1185">Reference proteome</keyword>
<organism evidence="2 3">
    <name type="scientific">Mycena sanguinolenta</name>
    <dbReference type="NCBI Taxonomy" id="230812"/>
    <lineage>
        <taxon>Eukaryota</taxon>
        <taxon>Fungi</taxon>
        <taxon>Dikarya</taxon>
        <taxon>Basidiomycota</taxon>
        <taxon>Agaricomycotina</taxon>
        <taxon>Agaricomycetes</taxon>
        <taxon>Agaricomycetidae</taxon>
        <taxon>Agaricales</taxon>
        <taxon>Marasmiineae</taxon>
        <taxon>Mycenaceae</taxon>
        <taxon>Mycena</taxon>
    </lineage>
</organism>
<dbReference type="AlphaFoldDB" id="A0A8H7CC49"/>